<dbReference type="GO" id="GO:0005634">
    <property type="term" value="C:nucleus"/>
    <property type="evidence" value="ECO:0007669"/>
    <property type="project" value="TreeGrafter"/>
</dbReference>
<dbReference type="GO" id="GO:0000776">
    <property type="term" value="C:kinetochore"/>
    <property type="evidence" value="ECO:0007669"/>
    <property type="project" value="UniProtKB-KW"/>
</dbReference>
<feature type="region of interest" description="Disordered" evidence="6">
    <location>
        <begin position="284"/>
        <end position="307"/>
    </location>
</feature>
<feature type="compositionally biased region" description="Polar residues" evidence="6">
    <location>
        <begin position="900"/>
        <end position="911"/>
    </location>
</feature>
<dbReference type="OrthoDB" id="248495at2759"/>
<keyword evidence="3" id="KW-0995">Kinetochore</keyword>
<dbReference type="InterPro" id="IPR011009">
    <property type="entry name" value="Kinase-like_dom_sf"/>
</dbReference>
<dbReference type="SMART" id="SM00220">
    <property type="entry name" value="S_TKc"/>
    <property type="match status" value="1"/>
</dbReference>
<dbReference type="PROSITE" id="PS51489">
    <property type="entry name" value="BUB1_N"/>
    <property type="match status" value="1"/>
</dbReference>
<evidence type="ECO:0000256" key="2">
    <source>
        <dbReference type="ARBA" id="ARBA00022454"/>
    </source>
</evidence>
<dbReference type="Pfam" id="PF08311">
    <property type="entry name" value="Mad3_BUB1_I"/>
    <property type="match status" value="1"/>
</dbReference>
<feature type="region of interest" description="Disordered" evidence="6">
    <location>
        <begin position="825"/>
        <end position="911"/>
    </location>
</feature>
<dbReference type="Gene3D" id="1.10.510.10">
    <property type="entry name" value="Transferase(Phosphotransferase) domain 1"/>
    <property type="match status" value="1"/>
</dbReference>
<protein>
    <submittedName>
        <fullName evidence="9">Mitotic checkpoint serine/threonine-protein kinase BUB1 beta</fullName>
    </submittedName>
</protein>
<dbReference type="InterPro" id="IPR013212">
    <property type="entry name" value="Mad3/Bub1_I"/>
</dbReference>
<feature type="region of interest" description="Disordered" evidence="6">
    <location>
        <begin position="928"/>
        <end position="978"/>
    </location>
</feature>
<dbReference type="SMART" id="SM00777">
    <property type="entry name" value="Mad3_BUB1_I"/>
    <property type="match status" value="1"/>
</dbReference>
<dbReference type="Proteomes" id="UP001152320">
    <property type="component" value="Chromosome 21"/>
</dbReference>
<evidence type="ECO:0000259" key="7">
    <source>
        <dbReference type="PROSITE" id="PS50011"/>
    </source>
</evidence>
<dbReference type="SUPFAM" id="SSF56112">
    <property type="entry name" value="Protein kinase-like (PK-like)"/>
    <property type="match status" value="1"/>
</dbReference>
<dbReference type="GO" id="GO:0005524">
    <property type="term" value="F:ATP binding"/>
    <property type="evidence" value="ECO:0007669"/>
    <property type="project" value="InterPro"/>
</dbReference>
<dbReference type="Gene3D" id="1.25.40.430">
    <property type="match status" value="1"/>
</dbReference>
<feature type="compositionally biased region" description="Low complexity" evidence="6">
    <location>
        <begin position="886"/>
        <end position="899"/>
    </location>
</feature>
<keyword evidence="2" id="KW-0158">Chromosome</keyword>
<feature type="domain" description="BUB1 N-terminal" evidence="8">
    <location>
        <begin position="45"/>
        <end position="206"/>
    </location>
</feature>
<keyword evidence="4" id="KW-0137">Centromere</keyword>
<dbReference type="InterPro" id="IPR000719">
    <property type="entry name" value="Prot_kinase_dom"/>
</dbReference>
<dbReference type="FunFam" id="1.25.40.430:FF:000003">
    <property type="entry name" value="Checkpoint serine/threonine-protein kinase BUB1"/>
    <property type="match status" value="1"/>
</dbReference>
<feature type="region of interest" description="Disordered" evidence="6">
    <location>
        <begin position="229"/>
        <end position="248"/>
    </location>
</feature>
<gene>
    <name evidence="9" type="ORF">HOLleu_38465</name>
</gene>
<accession>A0A9Q1BC75</accession>
<reference evidence="9" key="1">
    <citation type="submission" date="2021-10" db="EMBL/GenBank/DDBJ databases">
        <title>Tropical sea cucumber genome reveals ecological adaptation and Cuvierian tubules defense mechanism.</title>
        <authorList>
            <person name="Chen T."/>
        </authorList>
    </citation>
    <scope>NUCLEOTIDE SEQUENCE</scope>
    <source>
        <strain evidence="9">Nanhai2018</strain>
        <tissue evidence="9">Muscle</tissue>
    </source>
</reference>
<dbReference type="PROSITE" id="PS00108">
    <property type="entry name" value="PROTEIN_KINASE_ST"/>
    <property type="match status" value="1"/>
</dbReference>
<dbReference type="Gene3D" id="6.10.130.20">
    <property type="match status" value="1"/>
</dbReference>
<dbReference type="PROSITE" id="PS50011">
    <property type="entry name" value="PROTEIN_KINASE_DOM"/>
    <property type="match status" value="1"/>
</dbReference>
<feature type="compositionally biased region" description="Polar residues" evidence="6">
    <location>
        <begin position="557"/>
        <end position="577"/>
    </location>
</feature>
<dbReference type="InterPro" id="IPR008271">
    <property type="entry name" value="Ser/Thr_kinase_AS"/>
</dbReference>
<keyword evidence="9" id="KW-0418">Kinase</keyword>
<feature type="region of interest" description="Disordered" evidence="6">
    <location>
        <begin position="327"/>
        <end position="346"/>
    </location>
</feature>
<name>A0A9Q1BC75_HOLLE</name>
<feature type="region of interest" description="Disordered" evidence="6">
    <location>
        <begin position="535"/>
        <end position="588"/>
    </location>
</feature>
<dbReference type="GO" id="GO:0032991">
    <property type="term" value="C:protein-containing complex"/>
    <property type="evidence" value="ECO:0007669"/>
    <property type="project" value="UniProtKB-ARBA"/>
</dbReference>
<organism evidence="9 10">
    <name type="scientific">Holothuria leucospilota</name>
    <name type="common">Black long sea cucumber</name>
    <name type="synonym">Mertensiothuria leucospilota</name>
    <dbReference type="NCBI Taxonomy" id="206669"/>
    <lineage>
        <taxon>Eukaryota</taxon>
        <taxon>Metazoa</taxon>
        <taxon>Echinodermata</taxon>
        <taxon>Eleutherozoa</taxon>
        <taxon>Echinozoa</taxon>
        <taxon>Holothuroidea</taxon>
        <taxon>Aspidochirotacea</taxon>
        <taxon>Aspidochirotida</taxon>
        <taxon>Holothuriidae</taxon>
        <taxon>Holothuria</taxon>
    </lineage>
</organism>
<evidence type="ECO:0000256" key="6">
    <source>
        <dbReference type="SAM" id="MobiDB-lite"/>
    </source>
</evidence>
<dbReference type="InterPro" id="IPR015661">
    <property type="entry name" value="Bub1/Mad3"/>
</dbReference>
<sequence length="1356" mass="151391">MEEWELSKENVLPLKQGRKAGNLSAALQPSNTDKSRLLLSERQEFETELRSYQGEDTLDPWYRYFKWTLRNFPQGGKESNLTTLLERCFKHFQSETKYYNDLRFVEIWLQMASMSNHALECYQFMKDQGIGTQCSQFYESWAWELEQLGNTKKADSIYTEGLRNHAQPQERLEKMHKEFQSRISRMTLMQMQEGGMQTTVQQEQRTTLGELRGRGKHHKVGTQRTGAAKLGTLGPQNLSRPMPLGQTSNKPVQIFCDDENDRKPILPGTNKQWKSLPTQDVINKENTVKPGPWNSQSIPQRGAAGATAASAVSKPNFFIHEDVDASVQTPHKPPEMNSHVLSDRKHEPGARSLPFVPEDPNPNAKVMYCKHLVYAGTTEMSFEELRAIKYNERKEKERLRAESEELKAQQALLHQREKELMQREMELLRKRDEQQQMMILKQQQEFLESQRQQELMFKRQQEELMRQQKDMLLHAQREIFQKMPVEDIAMETNRPVGIGSGQEKRDSCGSSENNISCTQRLMFDDITATQTAGLPTQTAPFNHQDKGRTPSRLTPGANITPNCSVAMNSSNASQPKTPSDVASLDSSHNRSNLLARLGSGRTPKGLTQPSPTINTKEALDVIMGALNESLSDVHIGSKLSVLPEEPMIVTIAPTSNNFVHNDASSAFCPVSQTKPRGLSVHKPLVGLGDQKWDGEIFVDPTVNLGTECQKDEECKENIPPEDYQQFKENRGQLAVLQPAVGVPVDPDSAPGREEADEEVEAMVHEQPDVGEVPKTNTTRFQDSTMFQSTNGNISFSTASHMASTPFNGAASLFVPPMSVIKKNSGEASFQDEEGVEGMETDHAGPQRAKVSTDENESLETTEYPAHQCENKVLSPIIETSAEDGRSSSSSSSSSTSSSSNHVSQQKTLHTATLPSITESSFVAAGELSEGAANITLRRGSKRQASQEEEMEIPTDAADPEVFPLNGVQLPGTPGPKSLAEELSEALGSGGDASMLDEEECKEEDVSMREDAAVGDIANGDPFKEELKSLLLSKLSKPLSSYEGFKQTDHPLPNFDIGSAVDINDGQMTCLVTGQCGEGAFAKVFEVQPLILEGSINGKVLKVQKPGCPWEFYISRVVYERITSMGLDKHVLDSLMFADSITVHPKSSCLMMDYHDSGTLLDAINHYQKKGEKMTESMVALFAITILDIVDALHSSKIIHADIKPDNFMLQNLREGTGESCLKLIDFGQSIDMSLFPEGTTFTANCHTSAFSCVEMQTGKPWTYQTDYYGIAGTFHCMLFNTYMKVYQEGNIWKTTALFKRTYKCGWKKIFHTLLNVPSCDPSDMLSLKEISAQLENERNPKYTLKKMKEELNIELF</sequence>
<evidence type="ECO:0000256" key="1">
    <source>
        <dbReference type="ARBA" id="ARBA00004629"/>
    </source>
</evidence>
<dbReference type="PANTHER" id="PTHR14030">
    <property type="entry name" value="MITOTIC CHECKPOINT SERINE/THREONINE-PROTEIN KINASE BUB1"/>
    <property type="match status" value="1"/>
</dbReference>
<dbReference type="GO" id="GO:0051754">
    <property type="term" value="P:meiotic sister chromatid cohesion, centromeric"/>
    <property type="evidence" value="ECO:0007669"/>
    <property type="project" value="TreeGrafter"/>
</dbReference>
<dbReference type="Pfam" id="PF00069">
    <property type="entry name" value="Pkinase"/>
    <property type="match status" value="1"/>
</dbReference>
<dbReference type="EMBL" id="JAIZAY010000021">
    <property type="protein sequence ID" value="KAJ8021305.1"/>
    <property type="molecule type" value="Genomic_DNA"/>
</dbReference>
<evidence type="ECO:0000313" key="10">
    <source>
        <dbReference type="Proteomes" id="UP001152320"/>
    </source>
</evidence>
<keyword evidence="9" id="KW-0808">Transferase</keyword>
<evidence type="ECO:0000259" key="8">
    <source>
        <dbReference type="PROSITE" id="PS51489"/>
    </source>
</evidence>
<keyword evidence="10" id="KW-1185">Reference proteome</keyword>
<evidence type="ECO:0000256" key="4">
    <source>
        <dbReference type="ARBA" id="ARBA00023328"/>
    </source>
</evidence>
<evidence type="ECO:0000256" key="5">
    <source>
        <dbReference type="SAM" id="Coils"/>
    </source>
</evidence>
<feature type="coiled-coil region" evidence="5">
    <location>
        <begin position="382"/>
        <end position="478"/>
    </location>
</feature>
<evidence type="ECO:0000313" key="9">
    <source>
        <dbReference type="EMBL" id="KAJ8021305.1"/>
    </source>
</evidence>
<keyword evidence="5" id="KW-0175">Coiled coil</keyword>
<evidence type="ECO:0000256" key="3">
    <source>
        <dbReference type="ARBA" id="ARBA00022838"/>
    </source>
</evidence>
<feature type="compositionally biased region" description="Polar residues" evidence="6">
    <location>
        <begin position="234"/>
        <end position="248"/>
    </location>
</feature>
<dbReference type="GO" id="GO:0004672">
    <property type="term" value="F:protein kinase activity"/>
    <property type="evidence" value="ECO:0007669"/>
    <property type="project" value="InterPro"/>
</dbReference>
<feature type="compositionally biased region" description="Acidic residues" evidence="6">
    <location>
        <begin position="829"/>
        <end position="838"/>
    </location>
</feature>
<comment type="caution">
    <text evidence="9">The sequence shown here is derived from an EMBL/GenBank/DDBJ whole genome shotgun (WGS) entry which is preliminary data.</text>
</comment>
<dbReference type="GO" id="GO:0007094">
    <property type="term" value="P:mitotic spindle assembly checkpoint signaling"/>
    <property type="evidence" value="ECO:0007669"/>
    <property type="project" value="InterPro"/>
</dbReference>
<feature type="domain" description="Protein kinase" evidence="7">
    <location>
        <begin position="1069"/>
        <end position="1342"/>
    </location>
</feature>
<proteinExistence type="predicted"/>
<dbReference type="PANTHER" id="PTHR14030:SF4">
    <property type="entry name" value="BUB1 KINASE, ISOFORM A-RELATED"/>
    <property type="match status" value="1"/>
</dbReference>
<comment type="subcellular location">
    <subcellularLocation>
        <location evidence="1">Chromosome</location>
        <location evidence="1">Centromere</location>
        <location evidence="1">Kinetochore</location>
    </subcellularLocation>
</comment>